<evidence type="ECO:0000313" key="3">
    <source>
        <dbReference type="Proteomes" id="UP000244005"/>
    </source>
</evidence>
<feature type="compositionally biased region" description="Low complexity" evidence="1">
    <location>
        <begin position="103"/>
        <end position="119"/>
    </location>
</feature>
<gene>
    <name evidence="2" type="ORF">MARPO_0073s0060</name>
</gene>
<keyword evidence="3" id="KW-1185">Reference proteome</keyword>
<protein>
    <submittedName>
        <fullName evidence="2">Uncharacterized protein</fullName>
    </submittedName>
</protein>
<proteinExistence type="predicted"/>
<dbReference type="EMBL" id="KZ772745">
    <property type="protein sequence ID" value="PTQ35186.1"/>
    <property type="molecule type" value="Genomic_DNA"/>
</dbReference>
<dbReference type="AlphaFoldDB" id="A0A2R6WMW5"/>
<reference evidence="3" key="1">
    <citation type="journal article" date="2017" name="Cell">
        <title>Insights into land plant evolution garnered from the Marchantia polymorpha genome.</title>
        <authorList>
            <person name="Bowman J.L."/>
            <person name="Kohchi T."/>
            <person name="Yamato K.T."/>
            <person name="Jenkins J."/>
            <person name="Shu S."/>
            <person name="Ishizaki K."/>
            <person name="Yamaoka S."/>
            <person name="Nishihama R."/>
            <person name="Nakamura Y."/>
            <person name="Berger F."/>
            <person name="Adam C."/>
            <person name="Aki S.S."/>
            <person name="Althoff F."/>
            <person name="Araki T."/>
            <person name="Arteaga-Vazquez M.A."/>
            <person name="Balasubrmanian S."/>
            <person name="Barry K."/>
            <person name="Bauer D."/>
            <person name="Boehm C.R."/>
            <person name="Briginshaw L."/>
            <person name="Caballero-Perez J."/>
            <person name="Catarino B."/>
            <person name="Chen F."/>
            <person name="Chiyoda S."/>
            <person name="Chovatia M."/>
            <person name="Davies K.M."/>
            <person name="Delmans M."/>
            <person name="Demura T."/>
            <person name="Dierschke T."/>
            <person name="Dolan L."/>
            <person name="Dorantes-Acosta A.E."/>
            <person name="Eklund D.M."/>
            <person name="Florent S.N."/>
            <person name="Flores-Sandoval E."/>
            <person name="Fujiyama A."/>
            <person name="Fukuzawa H."/>
            <person name="Galik B."/>
            <person name="Grimanelli D."/>
            <person name="Grimwood J."/>
            <person name="Grossniklaus U."/>
            <person name="Hamada T."/>
            <person name="Haseloff J."/>
            <person name="Hetherington A.J."/>
            <person name="Higo A."/>
            <person name="Hirakawa Y."/>
            <person name="Hundley H.N."/>
            <person name="Ikeda Y."/>
            <person name="Inoue K."/>
            <person name="Inoue S.I."/>
            <person name="Ishida S."/>
            <person name="Jia Q."/>
            <person name="Kakita M."/>
            <person name="Kanazawa T."/>
            <person name="Kawai Y."/>
            <person name="Kawashima T."/>
            <person name="Kennedy M."/>
            <person name="Kinose K."/>
            <person name="Kinoshita T."/>
            <person name="Kohara Y."/>
            <person name="Koide E."/>
            <person name="Komatsu K."/>
            <person name="Kopischke S."/>
            <person name="Kubo M."/>
            <person name="Kyozuka J."/>
            <person name="Lagercrantz U."/>
            <person name="Lin S.S."/>
            <person name="Lindquist E."/>
            <person name="Lipzen A.M."/>
            <person name="Lu C.W."/>
            <person name="De Luna E."/>
            <person name="Martienssen R.A."/>
            <person name="Minamino N."/>
            <person name="Mizutani M."/>
            <person name="Mizutani M."/>
            <person name="Mochizuki N."/>
            <person name="Monte I."/>
            <person name="Mosher R."/>
            <person name="Nagasaki H."/>
            <person name="Nakagami H."/>
            <person name="Naramoto S."/>
            <person name="Nishitani K."/>
            <person name="Ohtani M."/>
            <person name="Okamoto T."/>
            <person name="Okumura M."/>
            <person name="Phillips J."/>
            <person name="Pollak B."/>
            <person name="Reinders A."/>
            <person name="Rovekamp M."/>
            <person name="Sano R."/>
            <person name="Sawa S."/>
            <person name="Schmid M.W."/>
            <person name="Shirakawa M."/>
            <person name="Solano R."/>
            <person name="Spunde A."/>
            <person name="Suetsugu N."/>
            <person name="Sugano S."/>
            <person name="Sugiyama A."/>
            <person name="Sun R."/>
            <person name="Suzuki Y."/>
            <person name="Takenaka M."/>
            <person name="Takezawa D."/>
            <person name="Tomogane H."/>
            <person name="Tsuzuki M."/>
            <person name="Ueda T."/>
            <person name="Umeda M."/>
            <person name="Ward J.M."/>
            <person name="Watanabe Y."/>
            <person name="Yazaki K."/>
            <person name="Yokoyama R."/>
            <person name="Yoshitake Y."/>
            <person name="Yotsui I."/>
            <person name="Zachgo S."/>
            <person name="Schmutz J."/>
        </authorList>
    </citation>
    <scope>NUCLEOTIDE SEQUENCE [LARGE SCALE GENOMIC DNA]</scope>
    <source>
        <strain evidence="3">Tak-1</strain>
    </source>
</reference>
<accession>A0A2R6WMW5</accession>
<feature type="region of interest" description="Disordered" evidence="1">
    <location>
        <begin position="94"/>
        <end position="184"/>
    </location>
</feature>
<evidence type="ECO:0000313" key="2">
    <source>
        <dbReference type="EMBL" id="PTQ35186.1"/>
    </source>
</evidence>
<sequence length="198" mass="21137">MSSPRPRYYILSAFGPFSPLEFQQIFSAETPIPVLILRPPLIPSSAEKPSPWPHVHRACLRAEAAGRSKQTVDSGLWGWGLGLGLETWNLELTSSQSKEGGREASAAGSAGIGAAQAGAGTVGEGKAPKQRRGPSSASAAGTQPRLGSLLNRPRSSRWRCCTRPIMPRPSEEGGRGRPCQSLSQVSKSNMFSPIRCCR</sequence>
<dbReference type="Gramene" id="Mp5g18810.1">
    <property type="protein sequence ID" value="Mp5g18810.1.cds1"/>
    <property type="gene ID" value="Mp5g18810"/>
</dbReference>
<name>A0A2R6WMW5_MARPO</name>
<evidence type="ECO:0000256" key="1">
    <source>
        <dbReference type="SAM" id="MobiDB-lite"/>
    </source>
</evidence>
<organism evidence="2 3">
    <name type="scientific">Marchantia polymorpha</name>
    <name type="common">Common liverwort</name>
    <name type="synonym">Marchantia aquatica</name>
    <dbReference type="NCBI Taxonomy" id="3197"/>
    <lineage>
        <taxon>Eukaryota</taxon>
        <taxon>Viridiplantae</taxon>
        <taxon>Streptophyta</taxon>
        <taxon>Embryophyta</taxon>
        <taxon>Marchantiophyta</taxon>
        <taxon>Marchantiopsida</taxon>
        <taxon>Marchantiidae</taxon>
        <taxon>Marchantiales</taxon>
        <taxon>Marchantiaceae</taxon>
        <taxon>Marchantia</taxon>
    </lineage>
</organism>
<dbReference type="Proteomes" id="UP000244005">
    <property type="component" value="Unassembled WGS sequence"/>
</dbReference>